<feature type="region of interest" description="Disordered" evidence="1">
    <location>
        <begin position="1"/>
        <end position="277"/>
    </location>
</feature>
<feature type="compositionally biased region" description="Basic and acidic residues" evidence="1">
    <location>
        <begin position="173"/>
        <end position="204"/>
    </location>
</feature>
<feature type="compositionally biased region" description="Basic and acidic residues" evidence="1">
    <location>
        <begin position="242"/>
        <end position="261"/>
    </location>
</feature>
<organism evidence="2">
    <name type="scientific">Chromera velia CCMP2878</name>
    <dbReference type="NCBI Taxonomy" id="1169474"/>
    <lineage>
        <taxon>Eukaryota</taxon>
        <taxon>Sar</taxon>
        <taxon>Alveolata</taxon>
        <taxon>Colpodellida</taxon>
        <taxon>Chromeraceae</taxon>
        <taxon>Chromera</taxon>
    </lineage>
</organism>
<protein>
    <submittedName>
        <fullName evidence="2">Uncharacterized protein</fullName>
    </submittedName>
</protein>
<feature type="compositionally biased region" description="Low complexity" evidence="1">
    <location>
        <begin position="100"/>
        <end position="110"/>
    </location>
</feature>
<feature type="compositionally biased region" description="Basic and acidic residues" evidence="1">
    <location>
        <begin position="114"/>
        <end position="144"/>
    </location>
</feature>
<gene>
    <name evidence="2" type="ORF">Cvel_19468</name>
</gene>
<feature type="compositionally biased region" description="Low complexity" evidence="1">
    <location>
        <begin position="218"/>
        <end position="227"/>
    </location>
</feature>
<feature type="compositionally biased region" description="Basic and acidic residues" evidence="1">
    <location>
        <begin position="8"/>
        <end position="27"/>
    </location>
</feature>
<proteinExistence type="predicted"/>
<evidence type="ECO:0000256" key="1">
    <source>
        <dbReference type="SAM" id="MobiDB-lite"/>
    </source>
</evidence>
<evidence type="ECO:0000313" key="2">
    <source>
        <dbReference type="EMBL" id="CEM20798.1"/>
    </source>
</evidence>
<accession>A0A0G4FZK8</accession>
<name>A0A0G4FZK8_9ALVE</name>
<feature type="compositionally biased region" description="Pro residues" evidence="1">
    <location>
        <begin position="228"/>
        <end position="240"/>
    </location>
</feature>
<feature type="compositionally biased region" description="Low complexity" evidence="1">
    <location>
        <begin position="159"/>
        <end position="172"/>
    </location>
</feature>
<dbReference type="VEuPathDB" id="CryptoDB:Cvel_19468"/>
<dbReference type="AlphaFoldDB" id="A0A0G4FZK8"/>
<feature type="compositionally biased region" description="Low complexity" evidence="1">
    <location>
        <begin position="267"/>
        <end position="277"/>
    </location>
</feature>
<dbReference type="EMBL" id="CDMZ01000751">
    <property type="protein sequence ID" value="CEM20798.1"/>
    <property type="molecule type" value="Genomic_DNA"/>
</dbReference>
<sequence>MSFLKNRVTGERRSSLSPRSQKDEDPNGHPLLLPSHTPVTEDPTGHPLAPSSPPSVFRSTANPAPVSRSFSSSSPSHPVMLASPRSVSVSRLPPEEKRSFSPLSSSVLPLGKQSGRESAYERERRNEYQGDGCTHSEEGSELDRYVPPSPNLPPHAIFPSSSSPHNSSISLPHSREKETDRDVRKEGRQESDRTVRQREDRMYDHPSVSLPAPPQPTSASLPSFSLLPVPPPSSSFPLPPSQDRKAKKETKETEETRERISGGRMPSVCSSSASPSS</sequence>
<feature type="compositionally biased region" description="Low complexity" evidence="1">
    <location>
        <begin position="63"/>
        <end position="92"/>
    </location>
</feature>
<reference evidence="2" key="1">
    <citation type="submission" date="2014-11" db="EMBL/GenBank/DDBJ databases">
        <authorList>
            <person name="Otto D Thomas"/>
            <person name="Naeem Raeece"/>
        </authorList>
    </citation>
    <scope>NUCLEOTIDE SEQUENCE</scope>
</reference>